<proteinExistence type="predicted"/>
<organism evidence="1 2">
    <name type="scientific">Psilocybe cubensis</name>
    <name type="common">Psychedelic mushroom</name>
    <name type="synonym">Stropharia cubensis</name>
    <dbReference type="NCBI Taxonomy" id="181762"/>
    <lineage>
        <taxon>Eukaryota</taxon>
        <taxon>Fungi</taxon>
        <taxon>Dikarya</taxon>
        <taxon>Basidiomycota</taxon>
        <taxon>Agaricomycotina</taxon>
        <taxon>Agaricomycetes</taxon>
        <taxon>Agaricomycetidae</taxon>
        <taxon>Agaricales</taxon>
        <taxon>Agaricineae</taxon>
        <taxon>Strophariaceae</taxon>
        <taxon>Psilocybe</taxon>
    </lineage>
</organism>
<sequence>MDEVGMYTFRTCCTISGLTSSSIPRTILQLQMYDHDDDNNDTVEVEGKDKKDLENKKDDTVGGN</sequence>
<evidence type="ECO:0000313" key="1">
    <source>
        <dbReference type="EMBL" id="KAH9474998.1"/>
    </source>
</evidence>
<gene>
    <name evidence="1" type="ORF">JR316_0012097</name>
</gene>
<comment type="caution">
    <text evidence="1">The sequence shown here is derived from an EMBL/GenBank/DDBJ whole genome shotgun (WGS) entry which is preliminary data.</text>
</comment>
<reference evidence="1" key="1">
    <citation type="submission" date="2021-10" db="EMBL/GenBank/DDBJ databases">
        <title>Psilocybe cubensis genome.</title>
        <authorList>
            <person name="Mckernan K.J."/>
            <person name="Crawford S."/>
            <person name="Trippe A."/>
            <person name="Kane L.T."/>
            <person name="Mclaughlin S."/>
        </authorList>
    </citation>
    <scope>NUCLEOTIDE SEQUENCE</scope>
    <source>
        <strain evidence="1">MGC-MH-2018</strain>
    </source>
</reference>
<evidence type="ECO:0000313" key="2">
    <source>
        <dbReference type="Proteomes" id="UP000664032"/>
    </source>
</evidence>
<keyword evidence="2" id="KW-1185">Reference proteome</keyword>
<accession>A0ACB8GHA2</accession>
<protein>
    <submittedName>
        <fullName evidence="1">Uncharacterized protein</fullName>
    </submittedName>
</protein>
<dbReference type="EMBL" id="JAFIQS020000012">
    <property type="protein sequence ID" value="KAH9474998.1"/>
    <property type="molecule type" value="Genomic_DNA"/>
</dbReference>
<name>A0ACB8GHA2_PSICU</name>
<dbReference type="Proteomes" id="UP000664032">
    <property type="component" value="Unassembled WGS sequence"/>
</dbReference>